<reference evidence="5 6" key="1">
    <citation type="submission" date="2020-02" db="EMBL/GenBank/DDBJ databases">
        <title>Genome sequence of the type strain CGMCC 1.15528 of Mesorhizobium zhangyense.</title>
        <authorList>
            <person name="Gao J."/>
            <person name="Sun J."/>
        </authorList>
    </citation>
    <scope>NUCLEOTIDE SEQUENCE [LARGE SCALE GENOMIC DNA]</scope>
    <source>
        <strain evidence="5 6">CGMCC 1.15528</strain>
    </source>
</reference>
<dbReference type="GO" id="GO:0042941">
    <property type="term" value="P:D-alanine transmembrane transport"/>
    <property type="evidence" value="ECO:0007669"/>
    <property type="project" value="TreeGrafter"/>
</dbReference>
<keyword evidence="2" id="KW-0547">Nucleotide-binding</keyword>
<dbReference type="PANTHER" id="PTHR45772:SF7">
    <property type="entry name" value="AMINO ACID ABC TRANSPORTER ATP-BINDING PROTEIN"/>
    <property type="match status" value="1"/>
</dbReference>
<dbReference type="Proteomes" id="UP000481252">
    <property type="component" value="Unassembled WGS sequence"/>
</dbReference>
<evidence type="ECO:0000256" key="1">
    <source>
        <dbReference type="ARBA" id="ARBA00022448"/>
    </source>
</evidence>
<organism evidence="5 6">
    <name type="scientific">Mesorhizobium zhangyense</name>
    <dbReference type="NCBI Taxonomy" id="1776730"/>
    <lineage>
        <taxon>Bacteria</taxon>
        <taxon>Pseudomonadati</taxon>
        <taxon>Pseudomonadota</taxon>
        <taxon>Alphaproteobacteria</taxon>
        <taxon>Hyphomicrobiales</taxon>
        <taxon>Phyllobacteriaceae</taxon>
        <taxon>Mesorhizobium</taxon>
    </lineage>
</organism>
<dbReference type="InterPro" id="IPR003439">
    <property type="entry name" value="ABC_transporter-like_ATP-bd"/>
</dbReference>
<evidence type="ECO:0000256" key="2">
    <source>
        <dbReference type="ARBA" id="ARBA00022741"/>
    </source>
</evidence>
<evidence type="ECO:0000256" key="3">
    <source>
        <dbReference type="ARBA" id="ARBA00022840"/>
    </source>
</evidence>
<proteinExistence type="predicted"/>
<dbReference type="GO" id="GO:0005304">
    <property type="term" value="F:L-valine transmembrane transporter activity"/>
    <property type="evidence" value="ECO:0007669"/>
    <property type="project" value="TreeGrafter"/>
</dbReference>
<dbReference type="Gene3D" id="3.40.50.300">
    <property type="entry name" value="P-loop containing nucleotide triphosphate hydrolases"/>
    <property type="match status" value="1"/>
</dbReference>
<evidence type="ECO:0000313" key="5">
    <source>
        <dbReference type="EMBL" id="NGN42987.1"/>
    </source>
</evidence>
<dbReference type="SUPFAM" id="SSF52540">
    <property type="entry name" value="P-loop containing nucleoside triphosphate hydrolases"/>
    <property type="match status" value="1"/>
</dbReference>
<protein>
    <submittedName>
        <fullName evidence="5">ABC transporter ATP-binding protein</fullName>
    </submittedName>
</protein>
<keyword evidence="3 5" id="KW-0067">ATP-binding</keyword>
<gene>
    <name evidence="5" type="ORF">G6N74_18100</name>
</gene>
<dbReference type="GO" id="GO:0015188">
    <property type="term" value="F:L-isoleucine transmembrane transporter activity"/>
    <property type="evidence" value="ECO:0007669"/>
    <property type="project" value="TreeGrafter"/>
</dbReference>
<dbReference type="SMART" id="SM00382">
    <property type="entry name" value="AAA"/>
    <property type="match status" value="1"/>
</dbReference>
<feature type="domain" description="ABC transporter" evidence="4">
    <location>
        <begin position="1"/>
        <end position="208"/>
    </location>
</feature>
<dbReference type="EMBL" id="JAAKZG010000007">
    <property type="protein sequence ID" value="NGN42987.1"/>
    <property type="molecule type" value="Genomic_DNA"/>
</dbReference>
<dbReference type="GO" id="GO:0016887">
    <property type="term" value="F:ATP hydrolysis activity"/>
    <property type="evidence" value="ECO:0007669"/>
    <property type="project" value="InterPro"/>
</dbReference>
<evidence type="ECO:0000259" key="4">
    <source>
        <dbReference type="PROSITE" id="PS50893"/>
    </source>
</evidence>
<dbReference type="InterPro" id="IPR051120">
    <property type="entry name" value="ABC_AA/LPS_Transport"/>
</dbReference>
<name>A0A7C9VD87_9HYPH</name>
<evidence type="ECO:0000313" key="6">
    <source>
        <dbReference type="Proteomes" id="UP000481252"/>
    </source>
</evidence>
<dbReference type="Pfam" id="PF00005">
    <property type="entry name" value="ABC_tran"/>
    <property type="match status" value="1"/>
</dbReference>
<dbReference type="CDD" id="cd03219">
    <property type="entry name" value="ABC_Mj1267_LivG_branched"/>
    <property type="match status" value="1"/>
</dbReference>
<sequence length="211" mass="22897">MISVSIIGPNGAGKTTLFNLLTGQLAPSSGSLVYLGKDIGHLKPHHRARLGFGRTFQISQTMTSMTVLEKAMIGAFLRRSAIRDAAERAEQTLEMVGLAAYVHRRAGELTLGGRRRLEVARALAMEPRIVLLDEVMAGLNQTEVQEILDLVVNLNASGTTFLVIEHNLKVVRAFARRVLVINRGQLLAEGTADDVLGNDAVIEAYVGKKRA</sequence>
<dbReference type="InterPro" id="IPR032823">
    <property type="entry name" value="BCA_ABC_TP_C"/>
</dbReference>
<comment type="caution">
    <text evidence="5">The sequence shown here is derived from an EMBL/GenBank/DDBJ whole genome shotgun (WGS) entry which is preliminary data.</text>
</comment>
<keyword evidence="6" id="KW-1185">Reference proteome</keyword>
<dbReference type="GO" id="GO:1903806">
    <property type="term" value="P:L-isoleucine import across plasma membrane"/>
    <property type="evidence" value="ECO:0007669"/>
    <property type="project" value="TreeGrafter"/>
</dbReference>
<dbReference type="InterPro" id="IPR027417">
    <property type="entry name" value="P-loop_NTPase"/>
</dbReference>
<dbReference type="Pfam" id="PF12399">
    <property type="entry name" value="BCA_ABC_TP_C"/>
    <property type="match status" value="1"/>
</dbReference>
<dbReference type="AlphaFoldDB" id="A0A7C9VD87"/>
<dbReference type="GO" id="GO:0005886">
    <property type="term" value="C:plasma membrane"/>
    <property type="evidence" value="ECO:0007669"/>
    <property type="project" value="TreeGrafter"/>
</dbReference>
<dbReference type="GO" id="GO:0005524">
    <property type="term" value="F:ATP binding"/>
    <property type="evidence" value="ECO:0007669"/>
    <property type="project" value="UniProtKB-KW"/>
</dbReference>
<dbReference type="GO" id="GO:0015808">
    <property type="term" value="P:L-alanine transport"/>
    <property type="evidence" value="ECO:0007669"/>
    <property type="project" value="TreeGrafter"/>
</dbReference>
<dbReference type="PANTHER" id="PTHR45772">
    <property type="entry name" value="CONSERVED COMPONENT OF ABC TRANSPORTER FOR NATURAL AMINO ACIDS-RELATED"/>
    <property type="match status" value="1"/>
</dbReference>
<dbReference type="PROSITE" id="PS50893">
    <property type="entry name" value="ABC_TRANSPORTER_2"/>
    <property type="match status" value="1"/>
</dbReference>
<dbReference type="InterPro" id="IPR003593">
    <property type="entry name" value="AAA+_ATPase"/>
</dbReference>
<accession>A0A7C9VD87</accession>
<dbReference type="GO" id="GO:0015192">
    <property type="term" value="F:L-phenylalanine transmembrane transporter activity"/>
    <property type="evidence" value="ECO:0007669"/>
    <property type="project" value="TreeGrafter"/>
</dbReference>
<keyword evidence="1" id="KW-0813">Transport</keyword>
<dbReference type="GO" id="GO:1903805">
    <property type="term" value="P:L-valine import across plasma membrane"/>
    <property type="evidence" value="ECO:0007669"/>
    <property type="project" value="TreeGrafter"/>
</dbReference>